<keyword evidence="10" id="KW-1071">Ligand-gated ion channel</keyword>
<evidence type="ECO:0000256" key="8">
    <source>
        <dbReference type="ARBA" id="ARBA00023170"/>
    </source>
</evidence>
<sequence length="199" mass="22047">MSQPLSEILKDPKILKQLEENPGSFRFRDGASLVITMQFWPPHTILLQKDIKAKLGTEAIPTTFPVFGPMSKVLEVLSSSLNFTYKQLRPLDGSWGSMAANGTWSGMVGQVVRKEADLGLGPFAITQKRFRAIDLTIPIQYDTLGILVGKGSPSIDPWGFVLPMTPVAEFFIKLLIHNKLISSLIYDNRSGRACEKKLA</sequence>
<evidence type="ECO:0000313" key="14">
    <source>
        <dbReference type="Proteomes" id="UP001381693"/>
    </source>
</evidence>
<keyword evidence="11" id="KW-0407">Ion channel</keyword>
<protein>
    <recommendedName>
        <fullName evidence="12">Ionotropic glutamate receptor L-glutamate and glycine-binding domain-containing protein</fullName>
    </recommendedName>
</protein>
<dbReference type="PANTHER" id="PTHR42643:SF38">
    <property type="entry name" value="IONOTROPIC RECEPTOR 100A"/>
    <property type="match status" value="1"/>
</dbReference>
<evidence type="ECO:0000256" key="6">
    <source>
        <dbReference type="ARBA" id="ARBA00023065"/>
    </source>
</evidence>
<dbReference type="Proteomes" id="UP001381693">
    <property type="component" value="Unassembled WGS sequence"/>
</dbReference>
<evidence type="ECO:0000256" key="5">
    <source>
        <dbReference type="ARBA" id="ARBA00022989"/>
    </source>
</evidence>
<dbReference type="AlphaFoldDB" id="A0AAN8WYT4"/>
<keyword evidence="2" id="KW-0813">Transport</keyword>
<evidence type="ECO:0000256" key="10">
    <source>
        <dbReference type="ARBA" id="ARBA00023286"/>
    </source>
</evidence>
<dbReference type="InterPro" id="IPR019594">
    <property type="entry name" value="Glu/Gly-bd"/>
</dbReference>
<dbReference type="EMBL" id="JAXCGZ010017073">
    <property type="protein sequence ID" value="KAK7068944.1"/>
    <property type="molecule type" value="Genomic_DNA"/>
</dbReference>
<keyword evidence="14" id="KW-1185">Reference proteome</keyword>
<keyword evidence="7" id="KW-0472">Membrane</keyword>
<evidence type="ECO:0000256" key="9">
    <source>
        <dbReference type="ARBA" id="ARBA00023180"/>
    </source>
</evidence>
<evidence type="ECO:0000256" key="2">
    <source>
        <dbReference type="ARBA" id="ARBA00022448"/>
    </source>
</evidence>
<dbReference type="PANTHER" id="PTHR42643">
    <property type="entry name" value="IONOTROPIC RECEPTOR 20A-RELATED"/>
    <property type="match status" value="1"/>
</dbReference>
<keyword evidence="9" id="KW-0325">Glycoprotein</keyword>
<dbReference type="Gene3D" id="3.40.190.10">
    <property type="entry name" value="Periplasmic binding protein-like II"/>
    <property type="match status" value="1"/>
</dbReference>
<proteinExistence type="predicted"/>
<accession>A0AAN8WYT4</accession>
<evidence type="ECO:0000256" key="7">
    <source>
        <dbReference type="ARBA" id="ARBA00023136"/>
    </source>
</evidence>
<organism evidence="13 14">
    <name type="scientific">Halocaridina rubra</name>
    <name type="common">Hawaiian red shrimp</name>
    <dbReference type="NCBI Taxonomy" id="373956"/>
    <lineage>
        <taxon>Eukaryota</taxon>
        <taxon>Metazoa</taxon>
        <taxon>Ecdysozoa</taxon>
        <taxon>Arthropoda</taxon>
        <taxon>Crustacea</taxon>
        <taxon>Multicrustacea</taxon>
        <taxon>Malacostraca</taxon>
        <taxon>Eumalacostraca</taxon>
        <taxon>Eucarida</taxon>
        <taxon>Decapoda</taxon>
        <taxon>Pleocyemata</taxon>
        <taxon>Caridea</taxon>
        <taxon>Atyoidea</taxon>
        <taxon>Atyidae</taxon>
        <taxon>Halocaridina</taxon>
    </lineage>
</organism>
<dbReference type="GO" id="GO:0005886">
    <property type="term" value="C:plasma membrane"/>
    <property type="evidence" value="ECO:0007669"/>
    <property type="project" value="UniProtKB-SubCell"/>
</dbReference>
<dbReference type="SUPFAM" id="SSF53850">
    <property type="entry name" value="Periplasmic binding protein-like II"/>
    <property type="match status" value="1"/>
</dbReference>
<reference evidence="13 14" key="1">
    <citation type="submission" date="2023-11" db="EMBL/GenBank/DDBJ databases">
        <title>Halocaridina rubra genome assembly.</title>
        <authorList>
            <person name="Smith C."/>
        </authorList>
    </citation>
    <scope>NUCLEOTIDE SEQUENCE [LARGE SCALE GENOMIC DNA]</scope>
    <source>
        <strain evidence="13">EP-1</strain>
        <tissue evidence="13">Whole</tissue>
    </source>
</reference>
<evidence type="ECO:0000256" key="4">
    <source>
        <dbReference type="ARBA" id="ARBA00022692"/>
    </source>
</evidence>
<dbReference type="Pfam" id="PF10613">
    <property type="entry name" value="Lig_chan-Glu_bd"/>
    <property type="match status" value="1"/>
</dbReference>
<keyword evidence="6" id="KW-0406">Ion transport</keyword>
<keyword evidence="8" id="KW-0675">Receptor</keyword>
<evidence type="ECO:0000256" key="3">
    <source>
        <dbReference type="ARBA" id="ARBA00022475"/>
    </source>
</evidence>
<keyword evidence="3" id="KW-1003">Cell membrane</keyword>
<comment type="caution">
    <text evidence="13">The sequence shown here is derived from an EMBL/GenBank/DDBJ whole genome shotgun (WGS) entry which is preliminary data.</text>
</comment>
<evidence type="ECO:0000256" key="1">
    <source>
        <dbReference type="ARBA" id="ARBA00004651"/>
    </source>
</evidence>
<comment type="subcellular location">
    <subcellularLocation>
        <location evidence="1">Cell membrane</location>
        <topology evidence="1">Multi-pass membrane protein</topology>
    </subcellularLocation>
</comment>
<name>A0AAN8WYT4_HALRR</name>
<dbReference type="InterPro" id="IPR052192">
    <property type="entry name" value="Insect_Ionotropic_Sensory_Rcpt"/>
</dbReference>
<keyword evidence="4" id="KW-0812">Transmembrane</keyword>
<evidence type="ECO:0000313" key="13">
    <source>
        <dbReference type="EMBL" id="KAK7068944.1"/>
    </source>
</evidence>
<feature type="domain" description="Ionotropic glutamate receptor L-glutamate and glycine-binding" evidence="12">
    <location>
        <begin position="69"/>
        <end position="150"/>
    </location>
</feature>
<gene>
    <name evidence="13" type="ORF">SK128_006016</name>
</gene>
<evidence type="ECO:0000256" key="11">
    <source>
        <dbReference type="ARBA" id="ARBA00023303"/>
    </source>
</evidence>
<evidence type="ECO:0000259" key="12">
    <source>
        <dbReference type="Pfam" id="PF10613"/>
    </source>
</evidence>
<dbReference type="GO" id="GO:0015276">
    <property type="term" value="F:ligand-gated monoatomic ion channel activity"/>
    <property type="evidence" value="ECO:0007669"/>
    <property type="project" value="InterPro"/>
</dbReference>
<keyword evidence="5" id="KW-1133">Transmembrane helix</keyword>